<sequence length="159" mass="17576">MLGSGATGDATHQRPSYVNPNPLLTLQHHQTGGNAHSDVSFNPAVLDRPPQLVVLDECGYWSVWSILGAWQVPKKTLRLSQYKCGHISEGFLEAIPPSPSRPAERHGMLFVGRSETDETYHASAQRAGALETNTSPSQYMLLWNSERFEILDLASDTFL</sequence>
<protein>
    <submittedName>
        <fullName evidence="3">Rna polymerase i-specific transcription initiation factor rrn6-like protein</fullName>
    </submittedName>
</protein>
<evidence type="ECO:0000259" key="2">
    <source>
        <dbReference type="Pfam" id="PF10214"/>
    </source>
</evidence>
<dbReference type="GO" id="GO:0001163">
    <property type="term" value="F:RNA polymerase I transcription regulatory region sequence-specific DNA binding"/>
    <property type="evidence" value="ECO:0007669"/>
    <property type="project" value="TreeGrafter"/>
</dbReference>
<feature type="domain" description="RRN6 beta-propeller" evidence="2">
    <location>
        <begin position="8"/>
        <end position="156"/>
    </location>
</feature>
<dbReference type="EMBL" id="LBMM01035097">
    <property type="protein sequence ID" value="KMQ81483.1"/>
    <property type="molecule type" value="Genomic_DNA"/>
</dbReference>
<feature type="region of interest" description="Disordered" evidence="1">
    <location>
        <begin position="1"/>
        <end position="36"/>
    </location>
</feature>
<gene>
    <name evidence="3" type="ORF">RF55_26195</name>
</gene>
<dbReference type="InterPro" id="IPR019350">
    <property type="entry name" value="RNA_pol_I-sp_TIF_RRN6-like"/>
</dbReference>
<dbReference type="PANTHER" id="PTHR28221:SF2">
    <property type="entry name" value="RNA POLYMERASE I-SPECIFIC TRANSCRIPTION INITIATION FACTOR RRN6"/>
    <property type="match status" value="1"/>
</dbReference>
<dbReference type="STRING" id="67767.A0A0J7JT57"/>
<dbReference type="AlphaFoldDB" id="A0A0J7JT57"/>
<evidence type="ECO:0000313" key="4">
    <source>
        <dbReference type="Proteomes" id="UP000036403"/>
    </source>
</evidence>
<dbReference type="GO" id="GO:0001179">
    <property type="term" value="F:RNA polymerase I general transcription initiation factor binding"/>
    <property type="evidence" value="ECO:0007669"/>
    <property type="project" value="TreeGrafter"/>
</dbReference>
<accession>A0A0J7JT57</accession>
<dbReference type="InterPro" id="IPR048535">
    <property type="entry name" value="RRN6_beta-prop"/>
</dbReference>
<dbReference type="Pfam" id="PF10214">
    <property type="entry name" value="Rrn6_beta-prop"/>
    <property type="match status" value="1"/>
</dbReference>
<reference evidence="3 4" key="1">
    <citation type="submission" date="2015-04" db="EMBL/GenBank/DDBJ databases">
        <title>Lasius niger genome sequencing.</title>
        <authorList>
            <person name="Konorov E.A."/>
            <person name="Nikitin M.A."/>
            <person name="Kirill M.V."/>
            <person name="Chang P."/>
        </authorList>
    </citation>
    <scope>NUCLEOTIDE SEQUENCE [LARGE SCALE GENOMIC DNA]</scope>
    <source>
        <tissue evidence="3">Whole</tissue>
    </source>
</reference>
<feature type="non-terminal residue" evidence="3">
    <location>
        <position position="159"/>
    </location>
</feature>
<keyword evidence="3" id="KW-0396">Initiation factor</keyword>
<feature type="compositionally biased region" description="Polar residues" evidence="1">
    <location>
        <begin position="13"/>
        <end position="36"/>
    </location>
</feature>
<dbReference type="Proteomes" id="UP000036403">
    <property type="component" value="Unassembled WGS sequence"/>
</dbReference>
<comment type="caution">
    <text evidence="3">The sequence shown here is derived from an EMBL/GenBank/DDBJ whole genome shotgun (WGS) entry which is preliminary data.</text>
</comment>
<dbReference type="GO" id="GO:0003743">
    <property type="term" value="F:translation initiation factor activity"/>
    <property type="evidence" value="ECO:0007669"/>
    <property type="project" value="UniProtKB-KW"/>
</dbReference>
<dbReference type="PaxDb" id="67767-A0A0J7JT57"/>
<dbReference type="PANTHER" id="PTHR28221">
    <property type="entry name" value="RNA POLYMERASE I-SPECIFIC TRANSCRIPTION INITIATION FACTOR RRN6"/>
    <property type="match status" value="1"/>
</dbReference>
<evidence type="ECO:0000313" key="3">
    <source>
        <dbReference type="EMBL" id="KMQ81483.1"/>
    </source>
</evidence>
<name>A0A0J7JT57_LASNI</name>
<keyword evidence="3" id="KW-0648">Protein biosynthesis</keyword>
<evidence type="ECO:0000256" key="1">
    <source>
        <dbReference type="SAM" id="MobiDB-lite"/>
    </source>
</evidence>
<dbReference type="OrthoDB" id="4090074at2759"/>
<keyword evidence="4" id="KW-1185">Reference proteome</keyword>
<organism evidence="3 4">
    <name type="scientific">Lasius niger</name>
    <name type="common">Black garden ant</name>
    <dbReference type="NCBI Taxonomy" id="67767"/>
    <lineage>
        <taxon>Eukaryota</taxon>
        <taxon>Metazoa</taxon>
        <taxon>Ecdysozoa</taxon>
        <taxon>Arthropoda</taxon>
        <taxon>Hexapoda</taxon>
        <taxon>Insecta</taxon>
        <taxon>Pterygota</taxon>
        <taxon>Neoptera</taxon>
        <taxon>Endopterygota</taxon>
        <taxon>Hymenoptera</taxon>
        <taxon>Apocrita</taxon>
        <taxon>Aculeata</taxon>
        <taxon>Formicoidea</taxon>
        <taxon>Formicidae</taxon>
        <taxon>Formicinae</taxon>
        <taxon>Lasius</taxon>
        <taxon>Lasius</taxon>
    </lineage>
</organism>
<proteinExistence type="predicted"/>
<dbReference type="GO" id="GO:0042790">
    <property type="term" value="P:nucleolar large rRNA transcription by RNA polymerase I"/>
    <property type="evidence" value="ECO:0007669"/>
    <property type="project" value="TreeGrafter"/>
</dbReference>
<dbReference type="GO" id="GO:0070860">
    <property type="term" value="C:RNA polymerase I core factor complex"/>
    <property type="evidence" value="ECO:0007669"/>
    <property type="project" value="TreeGrafter"/>
</dbReference>